<sequence length="398" mass="46357">MDLRDYTNLYKENLLQDVIPFWLKHSRDDQFGGYLTCLDQEGKVFDTDKFIWLQGRQVWCFAMLYNKVEQKQEWLNFAIQGAEFLKAHGKDAEGNWYFSLTRAGQPLVQPYNIFSDCFAAMAFGQLYQATNNKAYGQLAVDTFHNILRRQNNPKGIYAKAFPGTRPLQGFSLPMILCNLVLEMEHLLDAELVDSTIAHGIKTVMEVFYQPDLGIVLENVTPEGAFSDSFEGRLVNPGHGLEAMWFIMDLATRKNDQELIKKAVDISLQLLEYGWDKQHGGIFYFLDVKGYPPQQLEWDQKLWWVHIETIITLLKGYLHTGDERCWQWFEKVHQYTWQHFPDPENGEWFGYLNRQGEVLLPLKGGKWKGCFHVPRGLYQGWKTLEAIAQKYPSLTLQEK</sequence>
<evidence type="ECO:0000256" key="1">
    <source>
        <dbReference type="ARBA" id="ARBA00008558"/>
    </source>
</evidence>
<evidence type="ECO:0000256" key="2">
    <source>
        <dbReference type="ARBA" id="ARBA00023235"/>
    </source>
</evidence>
<gene>
    <name evidence="3" type="ORF">AAE02nite_01810</name>
</gene>
<name>A0A512ASH5_9BACT</name>
<dbReference type="PANTHER" id="PTHR15108">
    <property type="entry name" value="N-ACYLGLUCOSAMINE-2-EPIMERASE"/>
    <property type="match status" value="1"/>
</dbReference>
<dbReference type="Proteomes" id="UP000321532">
    <property type="component" value="Unassembled WGS sequence"/>
</dbReference>
<organism evidence="3 4">
    <name type="scientific">Adhaeribacter aerolatus</name>
    <dbReference type="NCBI Taxonomy" id="670289"/>
    <lineage>
        <taxon>Bacteria</taxon>
        <taxon>Pseudomonadati</taxon>
        <taxon>Bacteroidota</taxon>
        <taxon>Cytophagia</taxon>
        <taxon>Cytophagales</taxon>
        <taxon>Hymenobacteraceae</taxon>
        <taxon>Adhaeribacter</taxon>
    </lineage>
</organism>
<dbReference type="RefSeq" id="WP_146894557.1">
    <property type="nucleotide sequence ID" value="NZ_BJYS01000001.1"/>
</dbReference>
<dbReference type="Gene3D" id="1.50.10.10">
    <property type="match status" value="1"/>
</dbReference>
<keyword evidence="2" id="KW-0413">Isomerase</keyword>
<dbReference type="AlphaFoldDB" id="A0A512ASH5"/>
<comment type="similarity">
    <text evidence="1">Belongs to the N-acylglucosamine 2-epimerase family.</text>
</comment>
<comment type="caution">
    <text evidence="3">The sequence shown here is derived from an EMBL/GenBank/DDBJ whole genome shotgun (WGS) entry which is preliminary data.</text>
</comment>
<dbReference type="Pfam" id="PF07221">
    <property type="entry name" value="GlcNAc_2-epim"/>
    <property type="match status" value="1"/>
</dbReference>
<keyword evidence="4" id="KW-1185">Reference proteome</keyword>
<dbReference type="SUPFAM" id="SSF48208">
    <property type="entry name" value="Six-hairpin glycosidases"/>
    <property type="match status" value="1"/>
</dbReference>
<evidence type="ECO:0000313" key="3">
    <source>
        <dbReference type="EMBL" id="GEO02517.1"/>
    </source>
</evidence>
<protein>
    <submittedName>
        <fullName evidence="3">N-acylglucosamine 2-epimerase</fullName>
    </submittedName>
</protein>
<evidence type="ECO:0000313" key="4">
    <source>
        <dbReference type="Proteomes" id="UP000321532"/>
    </source>
</evidence>
<dbReference type="EMBL" id="BJYS01000001">
    <property type="protein sequence ID" value="GEO02517.1"/>
    <property type="molecule type" value="Genomic_DNA"/>
</dbReference>
<dbReference type="InterPro" id="IPR008928">
    <property type="entry name" value="6-hairpin_glycosidase_sf"/>
</dbReference>
<proteinExistence type="inferred from homology"/>
<reference evidence="3 4" key="1">
    <citation type="submission" date="2019-07" db="EMBL/GenBank/DDBJ databases">
        <title>Whole genome shotgun sequence of Adhaeribacter aerolatus NBRC 106133.</title>
        <authorList>
            <person name="Hosoyama A."/>
            <person name="Uohara A."/>
            <person name="Ohji S."/>
            <person name="Ichikawa N."/>
        </authorList>
    </citation>
    <scope>NUCLEOTIDE SEQUENCE [LARGE SCALE GENOMIC DNA]</scope>
    <source>
        <strain evidence="3 4">NBRC 106133</strain>
    </source>
</reference>
<dbReference type="CDD" id="cd00249">
    <property type="entry name" value="AGE"/>
    <property type="match status" value="1"/>
</dbReference>
<dbReference type="FunFam" id="1.50.10.10:FF:000021">
    <property type="entry name" value="N-acylglucosamine 2-epimerase"/>
    <property type="match status" value="1"/>
</dbReference>
<dbReference type="InterPro" id="IPR012341">
    <property type="entry name" value="6hp_glycosidase-like_sf"/>
</dbReference>
<dbReference type="GO" id="GO:0016853">
    <property type="term" value="F:isomerase activity"/>
    <property type="evidence" value="ECO:0007669"/>
    <property type="project" value="UniProtKB-KW"/>
</dbReference>
<dbReference type="InterPro" id="IPR010819">
    <property type="entry name" value="AGE/CE"/>
</dbReference>
<accession>A0A512ASH5</accession>
<dbReference type="GO" id="GO:0005975">
    <property type="term" value="P:carbohydrate metabolic process"/>
    <property type="evidence" value="ECO:0007669"/>
    <property type="project" value="InterPro"/>
</dbReference>
<dbReference type="InterPro" id="IPR034116">
    <property type="entry name" value="AGE_dom"/>
</dbReference>
<dbReference type="OrthoDB" id="618431at2"/>